<name>A0ABN7VFR8_GIGMA</name>
<evidence type="ECO:0000313" key="3">
    <source>
        <dbReference type="Proteomes" id="UP000789901"/>
    </source>
</evidence>
<keyword evidence="3" id="KW-1185">Reference proteome</keyword>
<evidence type="ECO:0000256" key="1">
    <source>
        <dbReference type="SAM" id="MobiDB-lite"/>
    </source>
</evidence>
<organism evidence="2 3">
    <name type="scientific">Gigaspora margarita</name>
    <dbReference type="NCBI Taxonomy" id="4874"/>
    <lineage>
        <taxon>Eukaryota</taxon>
        <taxon>Fungi</taxon>
        <taxon>Fungi incertae sedis</taxon>
        <taxon>Mucoromycota</taxon>
        <taxon>Glomeromycotina</taxon>
        <taxon>Glomeromycetes</taxon>
        <taxon>Diversisporales</taxon>
        <taxon>Gigasporaceae</taxon>
        <taxon>Gigaspora</taxon>
    </lineage>
</organism>
<protein>
    <submittedName>
        <fullName evidence="2">35480_t:CDS:1</fullName>
    </submittedName>
</protein>
<proteinExistence type="predicted"/>
<feature type="compositionally biased region" description="Polar residues" evidence="1">
    <location>
        <begin position="85"/>
        <end position="95"/>
    </location>
</feature>
<dbReference type="EMBL" id="CAJVQB010013987">
    <property type="protein sequence ID" value="CAG8765735.1"/>
    <property type="molecule type" value="Genomic_DNA"/>
</dbReference>
<gene>
    <name evidence="2" type="ORF">GMARGA_LOCUS17998</name>
</gene>
<reference evidence="2 3" key="1">
    <citation type="submission" date="2021-06" db="EMBL/GenBank/DDBJ databases">
        <authorList>
            <person name="Kallberg Y."/>
            <person name="Tangrot J."/>
            <person name="Rosling A."/>
        </authorList>
    </citation>
    <scope>NUCLEOTIDE SEQUENCE [LARGE SCALE GENOMIC DNA]</scope>
    <source>
        <strain evidence="2 3">120-4 pot B 10/14</strain>
    </source>
</reference>
<sequence length="95" mass="10674">MDQSKCEDFTQEITNRIKASTMDKESPVIDEKTLNKKWYNLNFTIKLAATKHIPFIYKQTRNSIPSVGTMQHDDGGRTGPILTQVPGTDNGTKTS</sequence>
<evidence type="ECO:0000313" key="2">
    <source>
        <dbReference type="EMBL" id="CAG8765735.1"/>
    </source>
</evidence>
<accession>A0ABN7VFR8</accession>
<comment type="caution">
    <text evidence="2">The sequence shown here is derived from an EMBL/GenBank/DDBJ whole genome shotgun (WGS) entry which is preliminary data.</text>
</comment>
<dbReference type="Proteomes" id="UP000789901">
    <property type="component" value="Unassembled WGS sequence"/>
</dbReference>
<feature type="region of interest" description="Disordered" evidence="1">
    <location>
        <begin position="65"/>
        <end position="95"/>
    </location>
</feature>